<evidence type="ECO:0000313" key="11">
    <source>
        <dbReference type="Proteomes" id="UP000009138"/>
    </source>
</evidence>
<evidence type="ECO:0000256" key="5">
    <source>
        <dbReference type="ARBA" id="ARBA00022691"/>
    </source>
</evidence>
<dbReference type="InterPro" id="IPR029063">
    <property type="entry name" value="SAM-dependent_MTases_sf"/>
</dbReference>
<dbReference type="GO" id="GO:0000049">
    <property type="term" value="F:tRNA binding"/>
    <property type="evidence" value="ECO:0007669"/>
    <property type="project" value="UniProtKB-UniRule"/>
</dbReference>
<evidence type="ECO:0000256" key="8">
    <source>
        <dbReference type="ARBA" id="ARBA00023242"/>
    </source>
</evidence>
<keyword evidence="6 9" id="KW-0819">tRNA processing</keyword>
<dbReference type="VEuPathDB" id="FungiDB:RO3G_05123"/>
<evidence type="ECO:0000256" key="2">
    <source>
        <dbReference type="ARBA" id="ARBA00022555"/>
    </source>
</evidence>
<feature type="binding site" evidence="9">
    <location>
        <position position="140"/>
    </location>
    <ligand>
        <name>S-adenosyl-L-methionine</name>
        <dbReference type="ChEBI" id="CHEBI:59789"/>
    </ligand>
</feature>
<dbReference type="eggNOG" id="KOG3115">
    <property type="taxonomic scope" value="Eukaryota"/>
</dbReference>
<dbReference type="UniPathway" id="UPA00989"/>
<keyword evidence="5 9" id="KW-0949">S-adenosyl-L-methionine</keyword>
<dbReference type="Pfam" id="PF02390">
    <property type="entry name" value="Methyltransf_4"/>
    <property type="match status" value="1"/>
</dbReference>
<comment type="similarity">
    <text evidence="9">Belongs to the class I-like SAM-binding methyltransferase superfamily. TrmB family.</text>
</comment>
<dbReference type="OrthoDB" id="47276at2759"/>
<reference evidence="10 11" key="1">
    <citation type="journal article" date="2009" name="PLoS Genet.">
        <title>Genomic analysis of the basal lineage fungus Rhizopus oryzae reveals a whole-genome duplication.</title>
        <authorList>
            <person name="Ma L.-J."/>
            <person name="Ibrahim A.S."/>
            <person name="Skory C."/>
            <person name="Grabherr M.G."/>
            <person name="Burger G."/>
            <person name="Butler M."/>
            <person name="Elias M."/>
            <person name="Idnurm A."/>
            <person name="Lang B.F."/>
            <person name="Sone T."/>
            <person name="Abe A."/>
            <person name="Calvo S.E."/>
            <person name="Corrochano L.M."/>
            <person name="Engels R."/>
            <person name="Fu J."/>
            <person name="Hansberg W."/>
            <person name="Kim J.-M."/>
            <person name="Kodira C.D."/>
            <person name="Koehrsen M.J."/>
            <person name="Liu B."/>
            <person name="Miranda-Saavedra D."/>
            <person name="O'Leary S."/>
            <person name="Ortiz-Castellanos L."/>
            <person name="Poulter R."/>
            <person name="Rodriguez-Romero J."/>
            <person name="Ruiz-Herrera J."/>
            <person name="Shen Y.-Q."/>
            <person name="Zeng Q."/>
            <person name="Galagan J."/>
            <person name="Birren B.W."/>
            <person name="Cuomo C.A."/>
            <person name="Wickes B.L."/>
        </authorList>
    </citation>
    <scope>NUCLEOTIDE SEQUENCE [LARGE SCALE GENOMIC DNA]</scope>
    <source>
        <strain evidence="11">RA 99-880 / ATCC MYA-4621 / FGSC 9543 / NRRL 43880</strain>
    </source>
</reference>
<dbReference type="Gene3D" id="3.40.50.150">
    <property type="entry name" value="Vaccinia Virus protein VP39"/>
    <property type="match status" value="1"/>
</dbReference>
<keyword evidence="4 9" id="KW-0808">Transferase</keyword>
<gene>
    <name evidence="9" type="primary">TRM8</name>
    <name evidence="10" type="ORF">RO3G_05123</name>
</gene>
<dbReference type="OMA" id="LPNYFAK"/>
<dbReference type="InParanoid" id="I1BW38"/>
<proteinExistence type="inferred from homology"/>
<dbReference type="PROSITE" id="PS51625">
    <property type="entry name" value="SAM_MT_TRMB"/>
    <property type="match status" value="1"/>
</dbReference>
<comment type="subcellular location">
    <subcellularLocation>
        <location evidence="9">Nucleus</location>
    </subcellularLocation>
</comment>
<evidence type="ECO:0000256" key="7">
    <source>
        <dbReference type="ARBA" id="ARBA00022884"/>
    </source>
</evidence>
<organism evidence="10 11">
    <name type="scientific">Rhizopus delemar (strain RA 99-880 / ATCC MYA-4621 / FGSC 9543 / NRRL 43880)</name>
    <name type="common">Mucormycosis agent</name>
    <name type="synonym">Rhizopus arrhizus var. delemar</name>
    <dbReference type="NCBI Taxonomy" id="246409"/>
    <lineage>
        <taxon>Eukaryota</taxon>
        <taxon>Fungi</taxon>
        <taxon>Fungi incertae sedis</taxon>
        <taxon>Mucoromycota</taxon>
        <taxon>Mucoromycotina</taxon>
        <taxon>Mucoromycetes</taxon>
        <taxon>Mucorales</taxon>
        <taxon>Mucorineae</taxon>
        <taxon>Rhizopodaceae</taxon>
        <taxon>Rhizopus</taxon>
    </lineage>
</organism>
<evidence type="ECO:0000256" key="3">
    <source>
        <dbReference type="ARBA" id="ARBA00022603"/>
    </source>
</evidence>
<comment type="function">
    <text evidence="9">Catalyzes the formation of N(7)-methylguanine at position 46 (m7G46) in tRNA.</text>
</comment>
<accession>I1BW38</accession>
<sequence>MSETEAKLPRKRFYRQRAHANPFSDHQLEYPAEPSLMDWTRHYPEFYPAKEGQVQKKVEFADIGCGYGGLLIALAPLFPEKLMLGMEIRTKVEDYVYERIKALRVQKPGQYQNVSIMRMNAMKFLPNFFEKAQLSKIFFLFPDPHFKQRKHKARIISPTLLAEYAYVLREGAHKCNRKMILVCLMFVLQLKKCLPVPVCENLKDMPITTAAVLYPIAV</sequence>
<dbReference type="EMBL" id="CH476734">
    <property type="protein sequence ID" value="EIE80418.1"/>
    <property type="molecule type" value="Genomic_DNA"/>
</dbReference>
<dbReference type="PANTHER" id="PTHR23417">
    <property type="entry name" value="3-DEOXY-D-MANNO-OCTULOSONIC-ACID TRANSFERASE/TRNA GUANINE-N 7 - -METHYLTRANSFERASE"/>
    <property type="match status" value="1"/>
</dbReference>
<keyword evidence="3 9" id="KW-0489">Methyltransferase</keyword>
<keyword evidence="11" id="KW-1185">Reference proteome</keyword>
<dbReference type="EC" id="2.1.1.33" evidence="9"/>
<name>I1BW38_RHIO9</name>
<protein>
    <recommendedName>
        <fullName evidence="9">tRNA (guanine-N(7)-)-methyltransferase</fullName>
        <ecNumber evidence="9">2.1.1.33</ecNumber>
    </recommendedName>
    <alternativeName>
        <fullName evidence="9">Transfer RNA methyltransferase 8</fullName>
    </alternativeName>
    <alternativeName>
        <fullName evidence="9">tRNA (guanine(46)-N(7))-methyltransferase</fullName>
    </alternativeName>
    <alternativeName>
        <fullName evidence="9">tRNA(m7G46)-methyltransferase</fullName>
    </alternativeName>
</protein>
<keyword evidence="2 9" id="KW-0820">tRNA-binding</keyword>
<evidence type="ECO:0000313" key="10">
    <source>
        <dbReference type="EMBL" id="EIE80418.1"/>
    </source>
</evidence>
<keyword evidence="8 9" id="KW-0539">Nucleus</keyword>
<feature type="binding site" evidence="9">
    <location>
        <position position="64"/>
    </location>
    <ligand>
        <name>S-adenosyl-L-methionine</name>
        <dbReference type="ChEBI" id="CHEBI:59789"/>
    </ligand>
</feature>
<comment type="subunit">
    <text evidence="9">Forms a complex with TRM82.</text>
</comment>
<dbReference type="SUPFAM" id="SSF53335">
    <property type="entry name" value="S-adenosyl-L-methionine-dependent methyltransferases"/>
    <property type="match status" value="1"/>
</dbReference>
<dbReference type="HAMAP" id="MF_03055">
    <property type="entry name" value="tRNA_methyltr_TrmB_euk"/>
    <property type="match status" value="1"/>
</dbReference>
<comment type="caution">
    <text evidence="9">Lacks conserved residue(s) required for the propagation of feature annotation.</text>
</comment>
<feature type="binding site" evidence="9">
    <location>
        <begin position="87"/>
        <end position="88"/>
    </location>
    <ligand>
        <name>S-adenosyl-L-methionine</name>
        <dbReference type="ChEBI" id="CHEBI:59789"/>
    </ligand>
</feature>
<dbReference type="NCBIfam" id="TIGR00091">
    <property type="entry name" value="tRNA (guanosine(46)-N7)-methyltransferase TrmB"/>
    <property type="match status" value="1"/>
</dbReference>
<dbReference type="GO" id="GO:0106143">
    <property type="term" value="C:tRNA (m7G46) methyltransferase complex"/>
    <property type="evidence" value="ECO:0007669"/>
    <property type="project" value="EnsemblFungi"/>
</dbReference>
<dbReference type="Proteomes" id="UP000009138">
    <property type="component" value="Unassembled WGS sequence"/>
</dbReference>
<keyword evidence="7 9" id="KW-0694">RNA-binding</keyword>
<feature type="binding site" evidence="9">
    <location>
        <begin position="120"/>
        <end position="121"/>
    </location>
    <ligand>
        <name>S-adenosyl-L-methionine</name>
        <dbReference type="ChEBI" id="CHEBI:59789"/>
    </ligand>
</feature>
<comment type="pathway">
    <text evidence="9">tRNA modification; N(7)-methylguanine-tRNA biosynthesis.</text>
</comment>
<dbReference type="CDD" id="cd02440">
    <property type="entry name" value="AdoMet_MTases"/>
    <property type="match status" value="1"/>
</dbReference>
<dbReference type="InterPro" id="IPR025763">
    <property type="entry name" value="Trm8_euk"/>
</dbReference>
<evidence type="ECO:0000256" key="4">
    <source>
        <dbReference type="ARBA" id="ARBA00022679"/>
    </source>
</evidence>
<evidence type="ECO:0000256" key="1">
    <source>
        <dbReference type="ARBA" id="ARBA00000142"/>
    </source>
</evidence>
<dbReference type="FunCoup" id="I1BW38">
    <property type="interactions" value="274"/>
</dbReference>
<dbReference type="STRING" id="246409.I1BW38"/>
<dbReference type="PANTHER" id="PTHR23417:SF16">
    <property type="entry name" value="TRNA (GUANINE-N(7)-)-METHYLTRANSFERASE"/>
    <property type="match status" value="1"/>
</dbReference>
<dbReference type="GO" id="GO:0008176">
    <property type="term" value="F:tRNA (guanine(46)-N7)-methyltransferase activity"/>
    <property type="evidence" value="ECO:0007669"/>
    <property type="project" value="UniProtKB-UniRule"/>
</dbReference>
<evidence type="ECO:0000256" key="9">
    <source>
        <dbReference type="HAMAP-Rule" id="MF_03055"/>
    </source>
</evidence>
<feature type="active site" evidence="9">
    <location>
        <position position="143"/>
    </location>
</feature>
<evidence type="ECO:0000256" key="6">
    <source>
        <dbReference type="ARBA" id="ARBA00022694"/>
    </source>
</evidence>
<dbReference type="GO" id="GO:0005634">
    <property type="term" value="C:nucleus"/>
    <property type="evidence" value="ECO:0007669"/>
    <property type="project" value="UniProtKB-SubCell"/>
</dbReference>
<comment type="catalytic activity">
    <reaction evidence="1 9">
        <text>guanosine(46) in tRNA + S-adenosyl-L-methionine = N(7)-methylguanosine(46) in tRNA + S-adenosyl-L-homocysteine</text>
        <dbReference type="Rhea" id="RHEA:42708"/>
        <dbReference type="Rhea" id="RHEA-COMP:10188"/>
        <dbReference type="Rhea" id="RHEA-COMP:10189"/>
        <dbReference type="ChEBI" id="CHEBI:57856"/>
        <dbReference type="ChEBI" id="CHEBI:59789"/>
        <dbReference type="ChEBI" id="CHEBI:74269"/>
        <dbReference type="ChEBI" id="CHEBI:74480"/>
        <dbReference type="EC" id="2.1.1.33"/>
    </reaction>
</comment>
<dbReference type="AlphaFoldDB" id="I1BW38"/>
<dbReference type="InterPro" id="IPR003358">
    <property type="entry name" value="tRNA_(Gua-N-7)_MeTrfase_Trmb"/>
</dbReference>